<proteinExistence type="predicted"/>
<name>A0A6A6T0Z2_9PLEO</name>
<sequence>MKLLILFSALPLACFAGSVSSAPTAANASVQAPIGRHNLNVRDNIVFTPSSEIDSTVEQRDTKSVEVVPDLTSFAPSPACWDCLVSWALTNGWGTLPSFDKQTWIMGDGLERHRRGSNELEPSRLTPRENPDASECFPFCYDDNKMLTMVGNVGFVQTLWEGAWIYELIAPVIHKFPPPPHEDPCPSAAPSSPAGCA</sequence>
<gene>
    <name evidence="2" type="ORF">K491DRAFT_718916</name>
</gene>
<feature type="chain" id="PRO_5025350033" evidence="1">
    <location>
        <begin position="22"/>
        <end position="197"/>
    </location>
</feature>
<protein>
    <submittedName>
        <fullName evidence="2">Uncharacterized protein</fullName>
    </submittedName>
</protein>
<keyword evidence="3" id="KW-1185">Reference proteome</keyword>
<dbReference type="AlphaFoldDB" id="A0A6A6T0Z2"/>
<reference evidence="2" key="1">
    <citation type="journal article" date="2020" name="Stud. Mycol.">
        <title>101 Dothideomycetes genomes: a test case for predicting lifestyles and emergence of pathogens.</title>
        <authorList>
            <person name="Haridas S."/>
            <person name="Albert R."/>
            <person name="Binder M."/>
            <person name="Bloem J."/>
            <person name="Labutti K."/>
            <person name="Salamov A."/>
            <person name="Andreopoulos B."/>
            <person name="Baker S."/>
            <person name="Barry K."/>
            <person name="Bills G."/>
            <person name="Bluhm B."/>
            <person name="Cannon C."/>
            <person name="Castanera R."/>
            <person name="Culley D."/>
            <person name="Daum C."/>
            <person name="Ezra D."/>
            <person name="Gonzalez J."/>
            <person name="Henrissat B."/>
            <person name="Kuo A."/>
            <person name="Liang C."/>
            <person name="Lipzen A."/>
            <person name="Lutzoni F."/>
            <person name="Magnuson J."/>
            <person name="Mondo S."/>
            <person name="Nolan M."/>
            <person name="Ohm R."/>
            <person name="Pangilinan J."/>
            <person name="Park H.-J."/>
            <person name="Ramirez L."/>
            <person name="Alfaro M."/>
            <person name="Sun H."/>
            <person name="Tritt A."/>
            <person name="Yoshinaga Y."/>
            <person name="Zwiers L.-H."/>
            <person name="Turgeon B."/>
            <person name="Goodwin S."/>
            <person name="Spatafora J."/>
            <person name="Crous P."/>
            <person name="Grigoriev I."/>
        </authorList>
    </citation>
    <scope>NUCLEOTIDE SEQUENCE</scope>
    <source>
        <strain evidence="2">CBS 122681</strain>
    </source>
</reference>
<evidence type="ECO:0000313" key="3">
    <source>
        <dbReference type="Proteomes" id="UP000799324"/>
    </source>
</evidence>
<feature type="signal peptide" evidence="1">
    <location>
        <begin position="1"/>
        <end position="21"/>
    </location>
</feature>
<accession>A0A6A6T0Z2</accession>
<organism evidence="2 3">
    <name type="scientific">Lophiostoma macrostomum CBS 122681</name>
    <dbReference type="NCBI Taxonomy" id="1314788"/>
    <lineage>
        <taxon>Eukaryota</taxon>
        <taxon>Fungi</taxon>
        <taxon>Dikarya</taxon>
        <taxon>Ascomycota</taxon>
        <taxon>Pezizomycotina</taxon>
        <taxon>Dothideomycetes</taxon>
        <taxon>Pleosporomycetidae</taxon>
        <taxon>Pleosporales</taxon>
        <taxon>Lophiostomataceae</taxon>
        <taxon>Lophiostoma</taxon>
    </lineage>
</organism>
<evidence type="ECO:0000256" key="1">
    <source>
        <dbReference type="SAM" id="SignalP"/>
    </source>
</evidence>
<keyword evidence="1" id="KW-0732">Signal</keyword>
<dbReference type="Proteomes" id="UP000799324">
    <property type="component" value="Unassembled WGS sequence"/>
</dbReference>
<dbReference type="EMBL" id="MU004401">
    <property type="protein sequence ID" value="KAF2652488.1"/>
    <property type="molecule type" value="Genomic_DNA"/>
</dbReference>
<evidence type="ECO:0000313" key="2">
    <source>
        <dbReference type="EMBL" id="KAF2652488.1"/>
    </source>
</evidence>